<gene>
    <name evidence="2" type="ORF">K491DRAFT_298403</name>
</gene>
<evidence type="ECO:0000313" key="2">
    <source>
        <dbReference type="EMBL" id="KAF2647589.1"/>
    </source>
</evidence>
<proteinExistence type="predicted"/>
<dbReference type="OrthoDB" id="3231000at2759"/>
<accession>A0A6A6SIK5</accession>
<dbReference type="Proteomes" id="UP000799324">
    <property type="component" value="Unassembled WGS sequence"/>
</dbReference>
<reference evidence="2" key="1">
    <citation type="journal article" date="2020" name="Stud. Mycol.">
        <title>101 Dothideomycetes genomes: a test case for predicting lifestyles and emergence of pathogens.</title>
        <authorList>
            <person name="Haridas S."/>
            <person name="Albert R."/>
            <person name="Binder M."/>
            <person name="Bloem J."/>
            <person name="Labutti K."/>
            <person name="Salamov A."/>
            <person name="Andreopoulos B."/>
            <person name="Baker S."/>
            <person name="Barry K."/>
            <person name="Bills G."/>
            <person name="Bluhm B."/>
            <person name="Cannon C."/>
            <person name="Castanera R."/>
            <person name="Culley D."/>
            <person name="Daum C."/>
            <person name="Ezra D."/>
            <person name="Gonzalez J."/>
            <person name="Henrissat B."/>
            <person name="Kuo A."/>
            <person name="Liang C."/>
            <person name="Lipzen A."/>
            <person name="Lutzoni F."/>
            <person name="Magnuson J."/>
            <person name="Mondo S."/>
            <person name="Nolan M."/>
            <person name="Ohm R."/>
            <person name="Pangilinan J."/>
            <person name="Park H.-J."/>
            <person name="Ramirez L."/>
            <person name="Alfaro M."/>
            <person name="Sun H."/>
            <person name="Tritt A."/>
            <person name="Yoshinaga Y."/>
            <person name="Zwiers L.-H."/>
            <person name="Turgeon B."/>
            <person name="Goodwin S."/>
            <person name="Spatafora J."/>
            <person name="Crous P."/>
            <person name="Grigoriev I."/>
        </authorList>
    </citation>
    <scope>NUCLEOTIDE SEQUENCE</scope>
    <source>
        <strain evidence="2">CBS 122681</strain>
    </source>
</reference>
<dbReference type="AlphaFoldDB" id="A0A6A6SIK5"/>
<sequence>MKAIRDSLCCSDSWMPRCNGIETETAKSVIMIVFLACLQHTVQVISSFYECYFGYLLGKRTSQENIPNEVFRQYEHLKIMGTSVHRLIDAMNYVTGSIEASFQRHVEYPRTILPAALWDVQELYRISASEASRMLESTKEQAQASLDELNRSQATSVARLTILASFFLPLSLAAGVVSMQTRLSKLGMLLFDFGGVMSFLSAITAVLIFIIKYLTKARKDGT</sequence>
<keyword evidence="3" id="KW-1185">Reference proteome</keyword>
<evidence type="ECO:0000256" key="1">
    <source>
        <dbReference type="SAM" id="Phobius"/>
    </source>
</evidence>
<keyword evidence="1" id="KW-1133">Transmembrane helix</keyword>
<evidence type="ECO:0000313" key="3">
    <source>
        <dbReference type="Proteomes" id="UP000799324"/>
    </source>
</evidence>
<feature type="transmembrane region" description="Helical" evidence="1">
    <location>
        <begin position="189"/>
        <end position="211"/>
    </location>
</feature>
<name>A0A6A6SIK5_9PLEO</name>
<keyword evidence="1" id="KW-0472">Membrane</keyword>
<protein>
    <submittedName>
        <fullName evidence="2">Uncharacterized protein</fullName>
    </submittedName>
</protein>
<dbReference type="EMBL" id="MU004602">
    <property type="protein sequence ID" value="KAF2647589.1"/>
    <property type="molecule type" value="Genomic_DNA"/>
</dbReference>
<feature type="transmembrane region" description="Helical" evidence="1">
    <location>
        <begin position="157"/>
        <end position="177"/>
    </location>
</feature>
<keyword evidence="1" id="KW-0812">Transmembrane</keyword>
<dbReference type="Gene3D" id="1.20.58.340">
    <property type="entry name" value="Magnesium transport protein CorA, transmembrane region"/>
    <property type="match status" value="1"/>
</dbReference>
<organism evidence="2 3">
    <name type="scientific">Lophiostoma macrostomum CBS 122681</name>
    <dbReference type="NCBI Taxonomy" id="1314788"/>
    <lineage>
        <taxon>Eukaryota</taxon>
        <taxon>Fungi</taxon>
        <taxon>Dikarya</taxon>
        <taxon>Ascomycota</taxon>
        <taxon>Pezizomycotina</taxon>
        <taxon>Dothideomycetes</taxon>
        <taxon>Pleosporomycetidae</taxon>
        <taxon>Pleosporales</taxon>
        <taxon>Lophiostomataceae</taxon>
        <taxon>Lophiostoma</taxon>
    </lineage>
</organism>